<keyword evidence="1" id="KW-1133">Transmembrane helix</keyword>
<keyword evidence="1" id="KW-0472">Membrane</keyword>
<comment type="caution">
    <text evidence="2">The sequence shown here is derived from an EMBL/GenBank/DDBJ whole genome shotgun (WGS) entry which is preliminary data.</text>
</comment>
<feature type="transmembrane region" description="Helical" evidence="1">
    <location>
        <begin position="7"/>
        <end position="26"/>
    </location>
</feature>
<reference evidence="2" key="1">
    <citation type="submission" date="2023-01" db="EMBL/GenBank/DDBJ databases">
        <title>Human gut microbiome strain richness.</title>
        <authorList>
            <person name="Chen-Liaw A."/>
        </authorList>
    </citation>
    <scope>NUCLEOTIDE SEQUENCE</scope>
    <source>
        <strain evidence="2">1001262st2_G8_1001262B_160229</strain>
    </source>
</reference>
<name>A0AAJ1HEG6_STRPA</name>
<evidence type="ECO:0000256" key="1">
    <source>
        <dbReference type="SAM" id="Phobius"/>
    </source>
</evidence>
<sequence length="214" mass="24816">MEEKNRLSLLMYLFIPIVVVIVLDYFNLPSILGFKMSNVNYTLIDTVLNVSVVISLYIITFFLIDKRQIRKDDNAKGTADILMLSAYNQCKELSKKVDTQSLLENYIVPKIDFNKTNLDNPIILNLQNNPFTEHSQILSLAENGAISRGDLMKYFEIMELYKSFISLRITFYDMNHAITDEQKELCNEITNDKNKLDELLDIEASKLSRRIKEV</sequence>
<evidence type="ECO:0000313" key="3">
    <source>
        <dbReference type="Proteomes" id="UP001212685"/>
    </source>
</evidence>
<dbReference type="EMBL" id="JAQMJV010000009">
    <property type="protein sequence ID" value="MDB8620081.1"/>
    <property type="molecule type" value="Genomic_DNA"/>
</dbReference>
<dbReference type="Proteomes" id="UP001212685">
    <property type="component" value="Unassembled WGS sequence"/>
</dbReference>
<dbReference type="RefSeq" id="WP_272157634.1">
    <property type="nucleotide sequence ID" value="NZ_JAQMJV010000009.1"/>
</dbReference>
<dbReference type="AlphaFoldDB" id="A0AAJ1HEG6"/>
<accession>A0AAJ1HEG6</accession>
<proteinExistence type="predicted"/>
<keyword evidence="1" id="KW-0812">Transmembrane</keyword>
<organism evidence="2 3">
    <name type="scientific">Streptococcus parasanguinis</name>
    <dbReference type="NCBI Taxonomy" id="1318"/>
    <lineage>
        <taxon>Bacteria</taxon>
        <taxon>Bacillati</taxon>
        <taxon>Bacillota</taxon>
        <taxon>Bacilli</taxon>
        <taxon>Lactobacillales</taxon>
        <taxon>Streptococcaceae</taxon>
        <taxon>Streptococcus</taxon>
    </lineage>
</organism>
<protein>
    <submittedName>
        <fullName evidence="2">Uncharacterized protein</fullName>
    </submittedName>
</protein>
<feature type="transmembrane region" description="Helical" evidence="1">
    <location>
        <begin position="46"/>
        <end position="64"/>
    </location>
</feature>
<evidence type="ECO:0000313" key="2">
    <source>
        <dbReference type="EMBL" id="MDB8620081.1"/>
    </source>
</evidence>
<gene>
    <name evidence="2" type="ORF">PNV36_06630</name>
</gene>